<dbReference type="RefSeq" id="WP_159365924.1">
    <property type="nucleotide sequence ID" value="NZ_CP047218.1"/>
</dbReference>
<accession>A0A6P1GE08</accession>
<dbReference type="SUPFAM" id="SSF52172">
    <property type="entry name" value="CheY-like"/>
    <property type="match status" value="1"/>
</dbReference>
<evidence type="ECO:0000259" key="5">
    <source>
        <dbReference type="PROSITE" id="PS50043"/>
    </source>
</evidence>
<dbReference type="PROSITE" id="PS50110">
    <property type="entry name" value="RESPONSE_REGULATORY"/>
    <property type="match status" value="1"/>
</dbReference>
<dbReference type="PROSITE" id="PS50043">
    <property type="entry name" value="HTH_LUXR_2"/>
    <property type="match status" value="1"/>
</dbReference>
<dbReference type="PANTHER" id="PTHR44688">
    <property type="entry name" value="DNA-BINDING TRANSCRIPTIONAL ACTIVATOR DEVR_DOSR"/>
    <property type="match status" value="1"/>
</dbReference>
<dbReference type="GO" id="GO:0006355">
    <property type="term" value="P:regulation of DNA-templated transcription"/>
    <property type="evidence" value="ECO:0007669"/>
    <property type="project" value="InterPro"/>
</dbReference>
<dbReference type="Gene3D" id="3.40.50.2300">
    <property type="match status" value="1"/>
</dbReference>
<sequence length="213" mass="22951">MGDKRVIHLVDDEEAIRKSAGFMLRMSGFAVHSYASGTDFLEMVDEAVTGCVILDLHMPDIDGLQVQKALAKRKIVMPVVILTASGDIARAVQAMRAGAVDFLAKPIEKAVLMAAIDRAFAQLENTAARAAEQAVALSKIAALTRREQTVLEGLADGSPNKIIAYKLGVSSRTVEILRAGLMLKLGARTLSDVLRIAFAAELGNRQKRLPIKE</sequence>
<proteinExistence type="predicted"/>
<dbReference type="SMART" id="SM00448">
    <property type="entry name" value="REC"/>
    <property type="match status" value="1"/>
</dbReference>
<dbReference type="SMART" id="SM00421">
    <property type="entry name" value="HTH_LUXR"/>
    <property type="match status" value="1"/>
</dbReference>
<evidence type="ECO:0000256" key="4">
    <source>
        <dbReference type="PROSITE-ProRule" id="PRU00169"/>
    </source>
</evidence>
<dbReference type="SUPFAM" id="SSF46894">
    <property type="entry name" value="C-terminal effector domain of the bipartite response regulators"/>
    <property type="match status" value="1"/>
</dbReference>
<evidence type="ECO:0000256" key="1">
    <source>
        <dbReference type="ARBA" id="ARBA00023015"/>
    </source>
</evidence>
<dbReference type="InterPro" id="IPR016032">
    <property type="entry name" value="Sig_transdc_resp-reg_C-effctor"/>
</dbReference>
<keyword evidence="1" id="KW-0805">Transcription regulation</keyword>
<evidence type="ECO:0000313" key="7">
    <source>
        <dbReference type="EMBL" id="QHD66639.1"/>
    </source>
</evidence>
<feature type="modified residue" description="4-aspartylphosphate" evidence="4">
    <location>
        <position position="55"/>
    </location>
</feature>
<dbReference type="GO" id="GO:0000160">
    <property type="term" value="P:phosphorelay signal transduction system"/>
    <property type="evidence" value="ECO:0007669"/>
    <property type="project" value="InterPro"/>
</dbReference>
<feature type="domain" description="HTH luxR-type" evidence="5">
    <location>
        <begin position="136"/>
        <end position="201"/>
    </location>
</feature>
<dbReference type="Proteomes" id="UP000464086">
    <property type="component" value="Chromosome"/>
</dbReference>
<organism evidence="7 8">
    <name type="scientific">Sphingobium yanoikuyae</name>
    <name type="common">Sphingomonas yanoikuyae</name>
    <dbReference type="NCBI Taxonomy" id="13690"/>
    <lineage>
        <taxon>Bacteria</taxon>
        <taxon>Pseudomonadati</taxon>
        <taxon>Pseudomonadota</taxon>
        <taxon>Alphaproteobacteria</taxon>
        <taxon>Sphingomonadales</taxon>
        <taxon>Sphingomonadaceae</taxon>
        <taxon>Sphingobium</taxon>
    </lineage>
</organism>
<dbReference type="PANTHER" id="PTHR44688:SF16">
    <property type="entry name" value="DNA-BINDING TRANSCRIPTIONAL ACTIVATOR DEVR_DOSR"/>
    <property type="match status" value="1"/>
</dbReference>
<dbReference type="CDD" id="cd06170">
    <property type="entry name" value="LuxR_C_like"/>
    <property type="match status" value="1"/>
</dbReference>
<dbReference type="InterPro" id="IPR036388">
    <property type="entry name" value="WH-like_DNA-bd_sf"/>
</dbReference>
<dbReference type="GO" id="GO:0003677">
    <property type="term" value="F:DNA binding"/>
    <property type="evidence" value="ECO:0007669"/>
    <property type="project" value="UniProtKB-KW"/>
</dbReference>
<evidence type="ECO:0000313" key="8">
    <source>
        <dbReference type="Proteomes" id="UP000464086"/>
    </source>
</evidence>
<dbReference type="InterPro" id="IPR011006">
    <property type="entry name" value="CheY-like_superfamily"/>
</dbReference>
<dbReference type="InterPro" id="IPR001789">
    <property type="entry name" value="Sig_transdc_resp-reg_receiver"/>
</dbReference>
<reference evidence="7 8" key="1">
    <citation type="submission" date="2019-12" db="EMBL/GenBank/DDBJ databases">
        <title>Functional and genomic insights into the Sphingobium yanoikuyae YC-JY1, a bacterium efficiently degrading bisphenol A.</title>
        <authorList>
            <person name="Jia Y."/>
            <person name="Li X."/>
            <person name="Wang J."/>
            <person name="Eltoukhy A."/>
            <person name="Lamraoui I."/>
            <person name="Yan Y."/>
        </authorList>
    </citation>
    <scope>NUCLEOTIDE SEQUENCE [LARGE SCALE GENOMIC DNA]</scope>
    <source>
        <strain evidence="7 8">YC-JY1</strain>
    </source>
</reference>
<name>A0A6P1GE08_SPHYA</name>
<protein>
    <submittedName>
        <fullName evidence="7">Response regulator</fullName>
    </submittedName>
</protein>
<dbReference type="Pfam" id="PF00072">
    <property type="entry name" value="Response_reg"/>
    <property type="match status" value="1"/>
</dbReference>
<dbReference type="AlphaFoldDB" id="A0A6P1GE08"/>
<dbReference type="Pfam" id="PF00196">
    <property type="entry name" value="GerE"/>
    <property type="match status" value="1"/>
</dbReference>
<keyword evidence="4" id="KW-0597">Phosphoprotein</keyword>
<dbReference type="EMBL" id="CP047218">
    <property type="protein sequence ID" value="QHD66639.1"/>
    <property type="molecule type" value="Genomic_DNA"/>
</dbReference>
<evidence type="ECO:0000259" key="6">
    <source>
        <dbReference type="PROSITE" id="PS50110"/>
    </source>
</evidence>
<keyword evidence="3" id="KW-0804">Transcription</keyword>
<dbReference type="PRINTS" id="PR00038">
    <property type="entry name" value="HTHLUXR"/>
</dbReference>
<evidence type="ECO:0000256" key="2">
    <source>
        <dbReference type="ARBA" id="ARBA00023125"/>
    </source>
</evidence>
<evidence type="ECO:0000256" key="3">
    <source>
        <dbReference type="ARBA" id="ARBA00023163"/>
    </source>
</evidence>
<keyword evidence="2" id="KW-0238">DNA-binding</keyword>
<feature type="domain" description="Response regulatory" evidence="6">
    <location>
        <begin position="6"/>
        <end position="120"/>
    </location>
</feature>
<gene>
    <name evidence="7" type="ORF">GS397_05895</name>
</gene>
<dbReference type="InterPro" id="IPR000792">
    <property type="entry name" value="Tscrpt_reg_LuxR_C"/>
</dbReference>
<dbReference type="Gene3D" id="1.10.10.10">
    <property type="entry name" value="Winged helix-like DNA-binding domain superfamily/Winged helix DNA-binding domain"/>
    <property type="match status" value="1"/>
</dbReference>